<feature type="signal peptide" evidence="1">
    <location>
        <begin position="1"/>
        <end position="25"/>
    </location>
</feature>
<keyword evidence="1" id="KW-0732">Signal</keyword>
<dbReference type="KEGG" id="fki:FK004_16770"/>
<evidence type="ECO:0000313" key="3">
    <source>
        <dbReference type="Proteomes" id="UP000244677"/>
    </source>
</evidence>
<dbReference type="AlphaFoldDB" id="A0A2S1LSR7"/>
<evidence type="ECO:0008006" key="4">
    <source>
        <dbReference type="Google" id="ProtNLM"/>
    </source>
</evidence>
<keyword evidence="3" id="KW-1185">Reference proteome</keyword>
<gene>
    <name evidence="2" type="ORF">FK004_16770</name>
</gene>
<reference evidence="2 3" key="1">
    <citation type="submission" date="2017-04" db="EMBL/GenBank/DDBJ databases">
        <title>Complete genome sequence of Flavobacterium kingsejong AJ004.</title>
        <authorList>
            <person name="Lee P.C."/>
        </authorList>
    </citation>
    <scope>NUCLEOTIDE SEQUENCE [LARGE SCALE GENOMIC DNA]</scope>
    <source>
        <strain evidence="2 3">AJ004</strain>
    </source>
</reference>
<organism evidence="2 3">
    <name type="scientific">Flavobacterium kingsejongi</name>
    <dbReference type="NCBI Taxonomy" id="1678728"/>
    <lineage>
        <taxon>Bacteria</taxon>
        <taxon>Pseudomonadati</taxon>
        <taxon>Bacteroidota</taxon>
        <taxon>Flavobacteriia</taxon>
        <taxon>Flavobacteriales</taxon>
        <taxon>Flavobacteriaceae</taxon>
        <taxon>Flavobacterium</taxon>
    </lineage>
</organism>
<sequence>MKININTIILYTLLLTIGATVRVQAQQEPQYTQYMYNTMSINPGYTGSAGTLEAILMHRSQWVGVDGAPQTQSFNIHTPIADEKMGLGLTAANDNLGPSNQVSLEGNFSYTIMTGYNTKIAFGVKAGARMLNIDWSKGRFYDANDVLLNTNVDNKILPSIGAGAYFYSDKWYVGLSVPSFIKGDYYNDVRESVITEKLQYYLIGGYVFNINDDLLIKPTVLARALSGEPITVDVSANLLIQNTVTLGLSYRWDDSVSGLAGFQISNSFFVGYSYDYSVTDFNKYNDGSHEIIIRYQLPQKSTRIKSPRFF</sequence>
<protein>
    <recommendedName>
        <fullName evidence="4">Type IX secretion system membrane protein PorP/SprF</fullName>
    </recommendedName>
</protein>
<feature type="chain" id="PRO_5015509927" description="Type IX secretion system membrane protein PorP/SprF" evidence="1">
    <location>
        <begin position="26"/>
        <end position="310"/>
    </location>
</feature>
<name>A0A2S1LSR7_9FLAO</name>
<dbReference type="RefSeq" id="WP_108738266.1">
    <property type="nucleotide sequence ID" value="NZ_CP020919.1"/>
</dbReference>
<dbReference type="InterPro" id="IPR019861">
    <property type="entry name" value="PorP/SprF_Bacteroidetes"/>
</dbReference>
<proteinExistence type="predicted"/>
<evidence type="ECO:0000256" key="1">
    <source>
        <dbReference type="SAM" id="SignalP"/>
    </source>
</evidence>
<evidence type="ECO:0000313" key="2">
    <source>
        <dbReference type="EMBL" id="AWG26764.1"/>
    </source>
</evidence>
<dbReference type="OrthoDB" id="1114455at2"/>
<dbReference type="NCBIfam" id="TIGR03519">
    <property type="entry name" value="T9SS_PorP_fam"/>
    <property type="match status" value="1"/>
</dbReference>
<dbReference type="Proteomes" id="UP000244677">
    <property type="component" value="Chromosome"/>
</dbReference>
<accession>A0A2S1LSR7</accession>
<dbReference type="EMBL" id="CP020919">
    <property type="protein sequence ID" value="AWG26764.1"/>
    <property type="molecule type" value="Genomic_DNA"/>
</dbReference>
<dbReference type="Pfam" id="PF11751">
    <property type="entry name" value="PorP_SprF"/>
    <property type="match status" value="1"/>
</dbReference>